<name>A0ABX8TJV5_9CAUL</name>
<protein>
    <recommendedName>
        <fullName evidence="3">Lipoprotein</fullName>
    </recommendedName>
</protein>
<accession>A0ABX8TJV5</accession>
<dbReference type="EMBL" id="CP080034">
    <property type="protein sequence ID" value="QYC11284.1"/>
    <property type="molecule type" value="Genomic_DNA"/>
</dbReference>
<evidence type="ECO:0000313" key="2">
    <source>
        <dbReference type="Proteomes" id="UP000824334"/>
    </source>
</evidence>
<dbReference type="PROSITE" id="PS51257">
    <property type="entry name" value="PROKAR_LIPOPROTEIN"/>
    <property type="match status" value="1"/>
</dbReference>
<dbReference type="GeneID" id="94374539"/>
<dbReference type="Proteomes" id="UP000824334">
    <property type="component" value="Chromosome"/>
</dbReference>
<reference evidence="1 2" key="1">
    <citation type="submission" date="2021-07" db="EMBL/GenBank/DDBJ databases">
        <title>Isolation and characterization of bacteria from a gold mining with a capacity of golden bioaccumulation.</title>
        <authorList>
            <person name="Yang X.J."/>
        </authorList>
    </citation>
    <scope>NUCLEOTIDE SEQUENCE [LARGE SCALE GENOMIC DNA]</scope>
    <source>
        <strain evidence="1 2">Au29</strain>
    </source>
</reference>
<dbReference type="RefSeq" id="WP_201097632.1">
    <property type="nucleotide sequence ID" value="NZ_CBFGPT010000037.1"/>
</dbReference>
<proteinExistence type="predicted"/>
<evidence type="ECO:0000313" key="1">
    <source>
        <dbReference type="EMBL" id="QYC11284.1"/>
    </source>
</evidence>
<keyword evidence="2" id="KW-1185">Reference proteome</keyword>
<organism evidence="1 2">
    <name type="scientific">Brevundimonas nasdae</name>
    <dbReference type="NCBI Taxonomy" id="172043"/>
    <lineage>
        <taxon>Bacteria</taxon>
        <taxon>Pseudomonadati</taxon>
        <taxon>Pseudomonadota</taxon>
        <taxon>Alphaproteobacteria</taxon>
        <taxon>Caulobacterales</taxon>
        <taxon>Caulobacteraceae</taxon>
        <taxon>Brevundimonas</taxon>
    </lineage>
</organism>
<evidence type="ECO:0008006" key="3">
    <source>
        <dbReference type="Google" id="ProtNLM"/>
    </source>
</evidence>
<gene>
    <name evidence="1" type="ORF">KWG56_04635</name>
</gene>
<sequence length="72" mass="7908">MAIRSILTGLIAVAALGACGPVKWVKAETPSADQQAIDRRHDNELARLCQIMSRDDPRYKSADCDDRRPGGR</sequence>